<proteinExistence type="predicted"/>
<evidence type="ECO:0000313" key="2">
    <source>
        <dbReference type="Proteomes" id="UP000277766"/>
    </source>
</evidence>
<comment type="caution">
    <text evidence="1">The sequence shown here is derived from an EMBL/GenBank/DDBJ whole genome shotgun (WGS) entry which is preliminary data.</text>
</comment>
<gene>
    <name evidence="1" type="ORF">EJ104_11425</name>
</gene>
<accession>A0A3S0L2A3</accession>
<protein>
    <submittedName>
        <fullName evidence="1">Uncharacterized protein</fullName>
    </submittedName>
</protein>
<dbReference type="EMBL" id="RXPE01000031">
    <property type="protein sequence ID" value="RTR25308.1"/>
    <property type="molecule type" value="Genomic_DNA"/>
</dbReference>
<name>A0A3S0L2A3_9DEIO</name>
<dbReference type="Proteomes" id="UP000277766">
    <property type="component" value="Unassembled WGS sequence"/>
</dbReference>
<keyword evidence="2" id="KW-1185">Reference proteome</keyword>
<organism evidence="1 2">
    <name type="scientific">Deinococcus radiophilus</name>
    <dbReference type="NCBI Taxonomy" id="32062"/>
    <lineage>
        <taxon>Bacteria</taxon>
        <taxon>Thermotogati</taxon>
        <taxon>Deinococcota</taxon>
        <taxon>Deinococci</taxon>
        <taxon>Deinococcales</taxon>
        <taxon>Deinococcaceae</taxon>
        <taxon>Deinococcus</taxon>
    </lineage>
</organism>
<sequence>MQVTHLKVNVLQLVHVSQHPHAAHVPGGGSFQADVCRGEVRGLGIGRVAEQVVYVGQLGSGTQAAQVIKLQQGQTLLWSVEGKE</sequence>
<dbReference type="RefSeq" id="WP_126352932.1">
    <property type="nucleotide sequence ID" value="NZ_CP086385.1"/>
</dbReference>
<reference evidence="1 2" key="1">
    <citation type="submission" date="2018-12" db="EMBL/GenBank/DDBJ databases">
        <title>Deinococcus radiophilus ATCC 27603 genome sequencing and assembly.</title>
        <authorList>
            <person name="Maclea K.S."/>
            <person name="Maynard C.R."/>
        </authorList>
    </citation>
    <scope>NUCLEOTIDE SEQUENCE [LARGE SCALE GENOMIC DNA]</scope>
    <source>
        <strain evidence="1 2">ATCC 27603</strain>
    </source>
</reference>
<evidence type="ECO:0000313" key="1">
    <source>
        <dbReference type="EMBL" id="RTR25308.1"/>
    </source>
</evidence>
<dbReference type="AlphaFoldDB" id="A0A3S0L2A3"/>